<keyword evidence="4 5" id="KW-0464">Manganese</keyword>
<dbReference type="RefSeq" id="WP_146313725.1">
    <property type="nucleotide sequence ID" value="NZ_VOHE01000016.1"/>
</dbReference>
<dbReference type="AlphaFoldDB" id="A0A5C5TS32"/>
<dbReference type="Pfam" id="PF00491">
    <property type="entry name" value="Arginase"/>
    <property type="match status" value="1"/>
</dbReference>
<evidence type="ECO:0000256" key="1">
    <source>
        <dbReference type="ARBA" id="ARBA00022723"/>
    </source>
</evidence>
<dbReference type="CDD" id="cd09988">
    <property type="entry name" value="Formimidoylglutamase"/>
    <property type="match status" value="1"/>
</dbReference>
<dbReference type="GO" id="GO:0019557">
    <property type="term" value="P:L-histidine catabolic process to glutamate and formate"/>
    <property type="evidence" value="ECO:0007669"/>
    <property type="project" value="UniProtKB-UniPathway"/>
</dbReference>
<feature type="binding site" evidence="7">
    <location>
        <position position="239"/>
    </location>
    <ligand>
        <name>Mn(2+)</name>
        <dbReference type="ChEBI" id="CHEBI:29035"/>
        <label>1</label>
    </ligand>
</feature>
<evidence type="ECO:0000256" key="8">
    <source>
        <dbReference type="PROSITE-ProRule" id="PRU00742"/>
    </source>
</evidence>
<dbReference type="InterPro" id="IPR005923">
    <property type="entry name" value="HutG"/>
</dbReference>
<feature type="binding site" evidence="5 7">
    <location>
        <position position="150"/>
    </location>
    <ligand>
        <name>Mn(2+)</name>
        <dbReference type="ChEBI" id="CHEBI:29035"/>
        <label>1</label>
    </ligand>
</feature>
<proteinExistence type="inferred from homology"/>
<evidence type="ECO:0000256" key="3">
    <source>
        <dbReference type="ARBA" id="ARBA00022808"/>
    </source>
</evidence>
<comment type="cofactor">
    <cofactor evidence="5 7">
        <name>Mn(2+)</name>
        <dbReference type="ChEBI" id="CHEBI:29035"/>
    </cofactor>
    <text evidence="5 7">Binds 2 manganese ions per subunit.</text>
</comment>
<sequence length="314" mass="33131">MLSQAWQGRIDSTCDEAAFRWHQVVREPGPGQARGIALAGFACDEGIRRNGGRPGAAAGPEALRVALSNLPAIAALPLYDAGDVGCVGDDLERAQERHAERVGMLLDDGHFPIGLGGGHEIGYASYLGLAGSALARGRRIAIVNLDAHFDLRESARANSGTPFLQAIRHAADHGIELDYICLGISESANTRRLFDTVERVGARYLLDRELTPASAGERIGQLLAWLEPAEFIYLSLCLDVLPACIAPGVSAPSARGVGIDVVEDVIAAVMATGRVALCDIAELSPPFDRDGMTARVAARLAYRMAAAKASTIPG</sequence>
<comment type="pathway">
    <text evidence="5">Amino-acid degradation; L-histidine degradation into L-glutamate; L-glutamate from N-formimidoyl-L-glutamate (hydrolase route): step 1/1.</text>
</comment>
<comment type="function">
    <text evidence="5">Catalyzes the conversion of N-formimidoyl-L-glutamate to L-glutamate and formamide.</text>
</comment>
<dbReference type="GO" id="GO:0050415">
    <property type="term" value="F:formimidoylglutamase activity"/>
    <property type="evidence" value="ECO:0007669"/>
    <property type="project" value="UniProtKB-UniRule"/>
</dbReference>
<comment type="catalytic activity">
    <reaction evidence="5">
        <text>N-formimidoyl-L-glutamate + H2O = formamide + L-glutamate</text>
        <dbReference type="Rhea" id="RHEA:22492"/>
        <dbReference type="ChEBI" id="CHEBI:15377"/>
        <dbReference type="ChEBI" id="CHEBI:16397"/>
        <dbReference type="ChEBI" id="CHEBI:29985"/>
        <dbReference type="ChEBI" id="CHEBI:58928"/>
        <dbReference type="EC" id="3.5.3.8"/>
    </reaction>
</comment>
<accession>A0A5C5TS32</accession>
<keyword evidence="2 5" id="KW-0378">Hydrolase</keyword>
<organism evidence="9 10">
    <name type="scientific">Luteimonas wenzhouensis</name>
    <dbReference type="NCBI Taxonomy" id="2599615"/>
    <lineage>
        <taxon>Bacteria</taxon>
        <taxon>Pseudomonadati</taxon>
        <taxon>Pseudomonadota</taxon>
        <taxon>Gammaproteobacteria</taxon>
        <taxon>Lysobacterales</taxon>
        <taxon>Lysobacteraceae</taxon>
        <taxon>Luteimonas</taxon>
    </lineage>
</organism>
<feature type="binding site" evidence="5 7">
    <location>
        <position position="237"/>
    </location>
    <ligand>
        <name>Mn(2+)</name>
        <dbReference type="ChEBI" id="CHEBI:29035"/>
        <label>1</label>
    </ligand>
</feature>
<evidence type="ECO:0000256" key="4">
    <source>
        <dbReference type="ARBA" id="ARBA00023211"/>
    </source>
</evidence>
<dbReference type="SUPFAM" id="SSF52768">
    <property type="entry name" value="Arginase/deacetylase"/>
    <property type="match status" value="1"/>
</dbReference>
<dbReference type="OrthoDB" id="9789727at2"/>
<dbReference type="PIRSF" id="PIRSF036979">
    <property type="entry name" value="Arginase"/>
    <property type="match status" value="1"/>
</dbReference>
<feature type="binding site" evidence="7">
    <location>
        <position position="148"/>
    </location>
    <ligand>
        <name>Mn(2+)</name>
        <dbReference type="ChEBI" id="CHEBI:29035"/>
        <label>1</label>
    </ligand>
</feature>
<reference evidence="9 10" key="1">
    <citation type="submission" date="2019-07" db="EMBL/GenBank/DDBJ databases">
        <title>Luteimonas sp. YD-1 nov., isolated from acidic soil.</title>
        <authorList>
            <person name="Zhou J."/>
        </authorList>
    </citation>
    <scope>NUCLEOTIDE SEQUENCE [LARGE SCALE GENOMIC DNA]</scope>
    <source>
        <strain evidence="9 10">YD-1</strain>
    </source>
</reference>
<protein>
    <recommendedName>
        <fullName evidence="5 6">Formimidoylglutamase</fullName>
        <ecNumber evidence="5 6">3.5.3.8</ecNumber>
    </recommendedName>
    <alternativeName>
        <fullName evidence="5">Formiminoglutamase</fullName>
    </alternativeName>
    <alternativeName>
        <fullName evidence="5">Formiminoglutamate hydrolase</fullName>
    </alternativeName>
</protein>
<comment type="caution">
    <text evidence="9">The sequence shown here is derived from an EMBL/GenBank/DDBJ whole genome shotgun (WGS) entry which is preliminary data.</text>
</comment>
<dbReference type="GO" id="GO:0019556">
    <property type="term" value="P:L-histidine catabolic process to glutamate and formamide"/>
    <property type="evidence" value="ECO:0007669"/>
    <property type="project" value="UniProtKB-UniRule"/>
</dbReference>
<comment type="similarity">
    <text evidence="5 8">Belongs to the arginase family.</text>
</comment>
<dbReference type="GO" id="GO:0008783">
    <property type="term" value="F:agmatinase activity"/>
    <property type="evidence" value="ECO:0007669"/>
    <property type="project" value="TreeGrafter"/>
</dbReference>
<dbReference type="InterPro" id="IPR023696">
    <property type="entry name" value="Ureohydrolase_dom_sf"/>
</dbReference>
<evidence type="ECO:0000256" key="7">
    <source>
        <dbReference type="PIRSR" id="PIRSR036979-1"/>
    </source>
</evidence>
<dbReference type="GO" id="GO:0033389">
    <property type="term" value="P:putrescine biosynthetic process from arginine, via agmatine"/>
    <property type="evidence" value="ECO:0007669"/>
    <property type="project" value="TreeGrafter"/>
</dbReference>
<dbReference type="PROSITE" id="PS51409">
    <property type="entry name" value="ARGINASE_2"/>
    <property type="match status" value="1"/>
</dbReference>
<evidence type="ECO:0000313" key="10">
    <source>
        <dbReference type="Proteomes" id="UP000315949"/>
    </source>
</evidence>
<keyword evidence="1 5" id="KW-0479">Metal-binding</keyword>
<feature type="binding site" evidence="5">
    <location>
        <position position="237"/>
    </location>
    <ligand>
        <name>Mn(2+)</name>
        <dbReference type="ChEBI" id="CHEBI:29035"/>
        <label>2</label>
    </ligand>
</feature>
<dbReference type="InterPro" id="IPR006035">
    <property type="entry name" value="Ureohydrolase"/>
</dbReference>
<evidence type="ECO:0000256" key="6">
    <source>
        <dbReference type="NCBIfam" id="TIGR01227"/>
    </source>
</evidence>
<dbReference type="UniPathway" id="UPA00379">
    <property type="reaction ID" value="UER00552"/>
</dbReference>
<dbReference type="PANTHER" id="PTHR11358">
    <property type="entry name" value="ARGINASE/AGMATINASE"/>
    <property type="match status" value="1"/>
</dbReference>
<name>A0A5C5TS32_9GAMM</name>
<dbReference type="NCBIfam" id="TIGR01227">
    <property type="entry name" value="hutG"/>
    <property type="match status" value="1"/>
</dbReference>
<gene>
    <name evidence="5 9" type="primary">hutG</name>
    <name evidence="9" type="ORF">FQY79_15155</name>
</gene>
<dbReference type="Gene3D" id="3.40.800.10">
    <property type="entry name" value="Ureohydrolase domain"/>
    <property type="match status" value="1"/>
</dbReference>
<dbReference type="HAMAP" id="MF_00737">
    <property type="entry name" value="Formimidoylglutam"/>
    <property type="match status" value="1"/>
</dbReference>
<dbReference type="PANTHER" id="PTHR11358:SF35">
    <property type="entry name" value="FORMIMIDOYLGLUTAMASE"/>
    <property type="match status" value="1"/>
</dbReference>
<feature type="binding site" evidence="5">
    <location>
        <position position="239"/>
    </location>
    <ligand>
        <name>Mn(2+)</name>
        <dbReference type="ChEBI" id="CHEBI:29035"/>
        <label>2</label>
    </ligand>
</feature>
<dbReference type="Proteomes" id="UP000315949">
    <property type="component" value="Unassembled WGS sequence"/>
</dbReference>
<feature type="binding site" evidence="5">
    <location>
        <position position="146"/>
    </location>
    <ligand>
        <name>Mn(2+)</name>
        <dbReference type="ChEBI" id="CHEBI:29035"/>
        <label>2</label>
    </ligand>
</feature>
<feature type="binding site" evidence="5">
    <location>
        <position position="148"/>
    </location>
    <ligand>
        <name>Mn(2+)</name>
        <dbReference type="ChEBI" id="CHEBI:29035"/>
        <label>2</label>
    </ligand>
</feature>
<feature type="binding site" evidence="5 7">
    <location>
        <position position="146"/>
    </location>
    <ligand>
        <name>Mn(2+)</name>
        <dbReference type="ChEBI" id="CHEBI:29035"/>
        <label>1</label>
    </ligand>
</feature>
<feature type="binding site" evidence="5 7">
    <location>
        <position position="119"/>
    </location>
    <ligand>
        <name>Mn(2+)</name>
        <dbReference type="ChEBI" id="CHEBI:29035"/>
        <label>1</label>
    </ligand>
</feature>
<keyword evidence="10" id="KW-1185">Reference proteome</keyword>
<dbReference type="EC" id="3.5.3.8" evidence="5 6"/>
<evidence type="ECO:0000256" key="5">
    <source>
        <dbReference type="HAMAP-Rule" id="MF_00737"/>
    </source>
</evidence>
<evidence type="ECO:0000256" key="2">
    <source>
        <dbReference type="ARBA" id="ARBA00022801"/>
    </source>
</evidence>
<evidence type="ECO:0000313" key="9">
    <source>
        <dbReference type="EMBL" id="TWT16814.1"/>
    </source>
</evidence>
<dbReference type="GO" id="GO:0030145">
    <property type="term" value="F:manganese ion binding"/>
    <property type="evidence" value="ECO:0007669"/>
    <property type="project" value="UniProtKB-UniRule"/>
</dbReference>
<dbReference type="EMBL" id="VOHE01000016">
    <property type="protein sequence ID" value="TWT16814.1"/>
    <property type="molecule type" value="Genomic_DNA"/>
</dbReference>
<keyword evidence="3 5" id="KW-0369">Histidine metabolism</keyword>